<evidence type="ECO:0000256" key="2">
    <source>
        <dbReference type="ARBA" id="ARBA00022741"/>
    </source>
</evidence>
<dbReference type="PANTHER" id="PTHR32341:SF10">
    <property type="entry name" value="INTERFERON-INDUCIBLE GTPASE 5"/>
    <property type="match status" value="1"/>
</dbReference>
<comment type="caution">
    <text evidence="6">The sequence shown here is derived from an EMBL/GenBank/DDBJ whole genome shotgun (WGS) entry which is preliminary data.</text>
</comment>
<evidence type="ECO:0000259" key="5">
    <source>
        <dbReference type="PROSITE" id="PS51716"/>
    </source>
</evidence>
<evidence type="ECO:0000313" key="8">
    <source>
        <dbReference type="EMBL" id="CAL4777769.1"/>
    </source>
</evidence>
<gene>
    <name evidence="6" type="ORF">C1SCF055_LOCUS17443</name>
</gene>
<dbReference type="Pfam" id="PF05049">
    <property type="entry name" value="IIGP"/>
    <property type="match status" value="2"/>
</dbReference>
<dbReference type="InterPro" id="IPR030385">
    <property type="entry name" value="G_IRG_dom"/>
</dbReference>
<dbReference type="PANTHER" id="PTHR32341">
    <property type="entry name" value="INTERFERON-INDUCIBLE GTPASE"/>
    <property type="match status" value="1"/>
</dbReference>
<proteinExistence type="inferred from homology"/>
<keyword evidence="9" id="KW-1185">Reference proteome</keyword>
<comment type="similarity">
    <text evidence="1">Belongs to the TRAFAC class dynamin-like GTPase superfamily. IRG family.</text>
</comment>
<dbReference type="SUPFAM" id="SSF52540">
    <property type="entry name" value="P-loop containing nucleoside triphosphate hydrolases"/>
    <property type="match status" value="1"/>
</dbReference>
<name>A0A9P1FY20_9DINO</name>
<feature type="domain" description="IRG-type G" evidence="5">
    <location>
        <begin position="171"/>
        <end position="436"/>
    </location>
</feature>
<keyword evidence="3" id="KW-0378">Hydrolase</keyword>
<reference evidence="7" key="2">
    <citation type="submission" date="2024-04" db="EMBL/GenBank/DDBJ databases">
        <authorList>
            <person name="Chen Y."/>
            <person name="Shah S."/>
            <person name="Dougan E. K."/>
            <person name="Thang M."/>
            <person name="Chan C."/>
        </authorList>
    </citation>
    <scope>NUCLEOTIDE SEQUENCE [LARGE SCALE GENOMIC DNA]</scope>
</reference>
<dbReference type="GO" id="GO:0016020">
    <property type="term" value="C:membrane"/>
    <property type="evidence" value="ECO:0007669"/>
    <property type="project" value="InterPro"/>
</dbReference>
<accession>A0A9P1FY20</accession>
<dbReference type="Gene3D" id="3.40.50.300">
    <property type="entry name" value="P-loop containing nucleotide triphosphate hydrolases"/>
    <property type="match status" value="1"/>
</dbReference>
<dbReference type="InterPro" id="IPR051515">
    <property type="entry name" value="IRG"/>
</dbReference>
<dbReference type="Proteomes" id="UP001152797">
    <property type="component" value="Unassembled WGS sequence"/>
</dbReference>
<evidence type="ECO:0000313" key="6">
    <source>
        <dbReference type="EMBL" id="CAI3990457.1"/>
    </source>
</evidence>
<evidence type="ECO:0000256" key="1">
    <source>
        <dbReference type="ARBA" id="ARBA00005429"/>
    </source>
</evidence>
<keyword evidence="4" id="KW-0342">GTP-binding</keyword>
<dbReference type="EMBL" id="CAMXCT030001480">
    <property type="protein sequence ID" value="CAL4777769.1"/>
    <property type="molecule type" value="Genomic_DNA"/>
</dbReference>
<protein>
    <submittedName>
        <fullName evidence="8">IRG-type G domain-containing protein</fullName>
    </submittedName>
</protein>
<evidence type="ECO:0000256" key="4">
    <source>
        <dbReference type="ARBA" id="ARBA00023134"/>
    </source>
</evidence>
<evidence type="ECO:0000313" key="7">
    <source>
        <dbReference type="EMBL" id="CAL1143832.1"/>
    </source>
</evidence>
<reference evidence="6" key="1">
    <citation type="submission" date="2022-10" db="EMBL/GenBank/DDBJ databases">
        <authorList>
            <person name="Chen Y."/>
            <person name="Dougan E. K."/>
            <person name="Chan C."/>
            <person name="Rhodes N."/>
            <person name="Thang M."/>
        </authorList>
    </citation>
    <scope>NUCLEOTIDE SEQUENCE</scope>
</reference>
<dbReference type="InterPro" id="IPR027417">
    <property type="entry name" value="P-loop_NTPase"/>
</dbReference>
<dbReference type="InterPro" id="IPR007743">
    <property type="entry name" value="Immunity-related_GTPase-like"/>
</dbReference>
<organism evidence="6">
    <name type="scientific">Cladocopium goreaui</name>
    <dbReference type="NCBI Taxonomy" id="2562237"/>
    <lineage>
        <taxon>Eukaryota</taxon>
        <taxon>Sar</taxon>
        <taxon>Alveolata</taxon>
        <taxon>Dinophyceae</taxon>
        <taxon>Suessiales</taxon>
        <taxon>Symbiodiniaceae</taxon>
        <taxon>Cladocopium</taxon>
    </lineage>
</organism>
<dbReference type="EMBL" id="CAMXCT020001480">
    <property type="protein sequence ID" value="CAL1143832.1"/>
    <property type="molecule type" value="Genomic_DNA"/>
</dbReference>
<dbReference type="GO" id="GO:0016787">
    <property type="term" value="F:hydrolase activity"/>
    <property type="evidence" value="ECO:0007669"/>
    <property type="project" value="UniProtKB-KW"/>
</dbReference>
<evidence type="ECO:0000256" key="3">
    <source>
        <dbReference type="ARBA" id="ARBA00022801"/>
    </source>
</evidence>
<dbReference type="EMBL" id="CAMXCT010001480">
    <property type="protein sequence ID" value="CAI3990457.1"/>
    <property type="molecule type" value="Genomic_DNA"/>
</dbReference>
<dbReference type="PROSITE" id="PS51716">
    <property type="entry name" value="G_IRG"/>
    <property type="match status" value="1"/>
</dbReference>
<dbReference type="GO" id="GO:0005525">
    <property type="term" value="F:GTP binding"/>
    <property type="evidence" value="ECO:0007669"/>
    <property type="project" value="UniProtKB-KW"/>
</dbReference>
<dbReference type="AlphaFoldDB" id="A0A9P1FY20"/>
<dbReference type="OrthoDB" id="449083at2759"/>
<keyword evidence="2" id="KW-0547">Nucleotide-binding</keyword>
<evidence type="ECO:0000313" key="9">
    <source>
        <dbReference type="Proteomes" id="UP001152797"/>
    </source>
</evidence>
<sequence length="442" mass="48845">MANMACDSRRAPGAVCHPSRSVQLAWLAALSAAGHSTRNWVPVLEQPTGLVRDRRLPNRLFAAADAQRHCGSCQGRQVKVSRRGLPEVALLGGLTVLSVLRPRTAPGPSADLLAEEGAAKEGVQAAKGSTREKLQQALRKLSIVQAQLEAANGDQQDYPLPKYLEDASTSGKIMLAVTGASGVGKSSLVNSLRKVRDNDPDAAQTGIKETTMEPSMYSFRADQGILNQRFYRSFEEGMELRPKEQVVLHNVSEKVDGCQAEVISTKHEKVKVRLDGGSVLDVDLTQVAGKPLDVVAWDLPGAGTPKFPQATYLKRMGIRYFDVAILVTSSRFTEAELMLAQELQRFEVPYFMVRNKVDVDIESEIVKEEESLIDDDGEEHELTSVQRAAVAKQTIQCIKDYFRIEYGLEKVYCVSARRKLRKDYDFPSLECDILEAIRIQRG</sequence>